<feature type="chain" id="PRO_5003605362" evidence="2">
    <location>
        <begin position="32"/>
        <end position="457"/>
    </location>
</feature>
<feature type="region of interest" description="Disordered" evidence="1">
    <location>
        <begin position="300"/>
        <end position="353"/>
    </location>
</feature>
<dbReference type="EMBL" id="CP003235">
    <property type="protein sequence ID" value="AFC27540.1"/>
    <property type="molecule type" value="Genomic_DNA"/>
</dbReference>
<dbReference type="PROSITE" id="PS51272">
    <property type="entry name" value="SLH"/>
    <property type="match status" value="3"/>
</dbReference>
<sequence>MFKIRSLAARTLPLVLAVPLLFPFGAAPLSAAVPFPDVNPNRHAWALSSIEVMSEKGIVTGYPDGRFLPDQSISKAEWTVMVYRLFDKYRPNLYAYGPDKVTAYADVPPLHWAYRPILDMYDASFYIGGFGEDLHGELAFRPEMRLNRLQLAQILGSLFHDRLMNLQMSQNDACSLVASLKDVPSKFLPDTDAYAEAQADGRYKESGFMDSEKAGSVYPTLFLGTGTGNCVYGDDDLSNTQATALASLQASGIMSADEAGYFRPLDAVSRAEAVTILDRIYLYLRGLGYSADYSSIELEAPSERDGSTGSGSSGGTGSTSGSGTTVPPASGGGTGGSPSAGNGASVPPAVIGADGTGSISRNVLRKGEIETTVRPNGRAYLQFDLESDWKVDLYVIVDGQIGFVRQEDLPMTIPVDGVTSVVFRTQQREKPAGAVDNVATLTTKFLDEMPAKGKKKS</sequence>
<dbReference type="PANTHER" id="PTHR43308">
    <property type="entry name" value="OUTER MEMBRANE PROTEIN ALPHA-RELATED"/>
    <property type="match status" value="1"/>
</dbReference>
<protein>
    <submittedName>
        <fullName evidence="4">AncA</fullName>
    </submittedName>
</protein>
<evidence type="ECO:0000256" key="2">
    <source>
        <dbReference type="SAM" id="SignalP"/>
    </source>
</evidence>
<dbReference type="InterPro" id="IPR001119">
    <property type="entry name" value="SLH_dom"/>
</dbReference>
<proteinExistence type="predicted"/>
<organism evidence="4 5">
    <name type="scientific">Paenibacillus mucilaginosus 3016</name>
    <dbReference type="NCBI Taxonomy" id="1116391"/>
    <lineage>
        <taxon>Bacteria</taxon>
        <taxon>Bacillati</taxon>
        <taxon>Bacillota</taxon>
        <taxon>Bacilli</taxon>
        <taxon>Bacillales</taxon>
        <taxon>Paenibacillaceae</taxon>
        <taxon>Paenibacillus</taxon>
    </lineage>
</organism>
<evidence type="ECO:0000256" key="1">
    <source>
        <dbReference type="SAM" id="MobiDB-lite"/>
    </source>
</evidence>
<evidence type="ECO:0000259" key="3">
    <source>
        <dbReference type="PROSITE" id="PS51272"/>
    </source>
</evidence>
<dbReference type="AlphaFoldDB" id="H6NSZ9"/>
<reference evidence="4 5" key="1">
    <citation type="journal article" date="2012" name="J. Bacteriol.">
        <title>Complete Genome Sequence of Paenibacillus mucilaginosus 3016, a Bacterium Functional as Microbial Fertilizer.</title>
        <authorList>
            <person name="Ma M."/>
            <person name="Wang Z."/>
            <person name="Li L."/>
            <person name="Jiang X."/>
            <person name="Guan D."/>
            <person name="Cao F."/>
            <person name="Chen H."/>
            <person name="Wang X."/>
            <person name="Shen D."/>
            <person name="Du B."/>
            <person name="Li J."/>
        </authorList>
    </citation>
    <scope>NUCLEOTIDE SEQUENCE [LARGE SCALE GENOMIC DNA]</scope>
    <source>
        <strain evidence="4 5">3016</strain>
    </source>
</reference>
<keyword evidence="5" id="KW-1185">Reference proteome</keyword>
<dbReference type="STRING" id="1116391.PM3016_573"/>
<keyword evidence="2" id="KW-0732">Signal</keyword>
<gene>
    <name evidence="4" type="ORF">PM3016_573</name>
</gene>
<dbReference type="RefSeq" id="WP_014368387.1">
    <property type="nucleotide sequence ID" value="NC_016935.1"/>
</dbReference>
<dbReference type="HOGENOM" id="CLU_598309_0_0_9"/>
<dbReference type="InterPro" id="IPR051465">
    <property type="entry name" value="Cell_Envelope_Struct_Comp"/>
</dbReference>
<dbReference type="KEGG" id="pmq:PM3016_573"/>
<feature type="signal peptide" evidence="2">
    <location>
        <begin position="1"/>
        <end position="31"/>
    </location>
</feature>
<accession>H6NSZ9</accession>
<evidence type="ECO:0000313" key="4">
    <source>
        <dbReference type="EMBL" id="AFC27540.1"/>
    </source>
</evidence>
<dbReference type="Proteomes" id="UP000007523">
    <property type="component" value="Chromosome"/>
</dbReference>
<evidence type="ECO:0000313" key="5">
    <source>
        <dbReference type="Proteomes" id="UP000007523"/>
    </source>
</evidence>
<dbReference type="PANTHER" id="PTHR43308:SF5">
    <property type="entry name" value="S-LAYER PROTEIN _ PEPTIDOGLYCAN ENDO-BETA-N-ACETYLGLUCOSAMINIDASE"/>
    <property type="match status" value="1"/>
</dbReference>
<dbReference type="Pfam" id="PF00395">
    <property type="entry name" value="SLH"/>
    <property type="match status" value="2"/>
</dbReference>
<feature type="domain" description="SLH" evidence="3">
    <location>
        <begin position="32"/>
        <end position="96"/>
    </location>
</feature>
<feature type="compositionally biased region" description="Gly residues" evidence="1">
    <location>
        <begin position="308"/>
        <end position="320"/>
    </location>
</feature>
<name>H6NSZ9_9BACL</name>
<feature type="domain" description="SLH" evidence="3">
    <location>
        <begin position="228"/>
        <end position="291"/>
    </location>
</feature>
<feature type="domain" description="SLH" evidence="3">
    <location>
        <begin position="100"/>
        <end position="169"/>
    </location>
</feature>
<feature type="compositionally biased region" description="Low complexity" evidence="1">
    <location>
        <begin position="339"/>
        <end position="349"/>
    </location>
</feature>